<dbReference type="AlphaFoldDB" id="A0A7G5XCT6"/>
<gene>
    <name evidence="2" type="ORF">H4075_14520</name>
</gene>
<feature type="signal peptide" evidence="1">
    <location>
        <begin position="1"/>
        <end position="23"/>
    </location>
</feature>
<dbReference type="Proteomes" id="UP000515344">
    <property type="component" value="Chromosome"/>
</dbReference>
<dbReference type="RefSeq" id="WP_182801554.1">
    <property type="nucleotide sequence ID" value="NZ_CP060007.1"/>
</dbReference>
<evidence type="ECO:0000256" key="1">
    <source>
        <dbReference type="SAM" id="SignalP"/>
    </source>
</evidence>
<dbReference type="EMBL" id="CP060007">
    <property type="protein sequence ID" value="QNA43289.1"/>
    <property type="molecule type" value="Genomic_DNA"/>
</dbReference>
<organism evidence="2 3">
    <name type="scientific">Lacibacter sediminis</name>
    <dbReference type="NCBI Taxonomy" id="2760713"/>
    <lineage>
        <taxon>Bacteria</taxon>
        <taxon>Pseudomonadati</taxon>
        <taxon>Bacteroidota</taxon>
        <taxon>Chitinophagia</taxon>
        <taxon>Chitinophagales</taxon>
        <taxon>Chitinophagaceae</taxon>
        <taxon>Lacibacter</taxon>
    </lineage>
</organism>
<evidence type="ECO:0008006" key="4">
    <source>
        <dbReference type="Google" id="ProtNLM"/>
    </source>
</evidence>
<evidence type="ECO:0000313" key="2">
    <source>
        <dbReference type="EMBL" id="QNA43289.1"/>
    </source>
</evidence>
<keyword evidence="1" id="KW-0732">Signal</keyword>
<proteinExistence type="predicted"/>
<sequence length="191" mass="21715">MRTPHVFWSTFVFLCLQTAAVFAQEPAQLHNPKIDLNISPGHNPSINPQKNPGINPKMNSNINPVLNKEINPVENKSINPKVNALINPLKNQLLNPLMYKHLYPSSGSWKGLYIYNEKDNLIGYITRPTRDVLICFDVTGVWTCYYVLTAQGTYNHFDMDGNWTGDYICSDSNAGFNVFNKEGEWTGRHIK</sequence>
<feature type="chain" id="PRO_5028908848" description="WG repeat-containing protein" evidence="1">
    <location>
        <begin position="24"/>
        <end position="191"/>
    </location>
</feature>
<keyword evidence="3" id="KW-1185">Reference proteome</keyword>
<protein>
    <recommendedName>
        <fullName evidence="4">WG repeat-containing protein</fullName>
    </recommendedName>
</protein>
<accession>A0A7G5XCT6</accession>
<reference evidence="3" key="1">
    <citation type="submission" date="2020-08" db="EMBL/GenBank/DDBJ databases">
        <title>Lacibacter sp. S13-6-6 genome sequencing.</title>
        <authorList>
            <person name="Jin L."/>
        </authorList>
    </citation>
    <scope>NUCLEOTIDE SEQUENCE [LARGE SCALE GENOMIC DNA]</scope>
    <source>
        <strain evidence="3">S13-6-6</strain>
    </source>
</reference>
<evidence type="ECO:0000313" key="3">
    <source>
        <dbReference type="Proteomes" id="UP000515344"/>
    </source>
</evidence>
<dbReference type="KEGG" id="lacs:H4075_14520"/>
<name>A0A7G5XCT6_9BACT</name>